<protein>
    <submittedName>
        <fullName evidence="1">Uncharacterized protein</fullName>
    </submittedName>
</protein>
<sequence>MLQIRGVGIVSPCSPINEDSAKILWIHDSLSSDSFDMAEIPKGAHQPDILVLVDAAAGPGLAPLTSQGSTYQFWGPVLPAQEHDTPQRYHKQDVSALVDTLYELAKDWPMFELKDMYLD</sequence>
<comment type="caution">
    <text evidence="1">The sequence shown here is derived from an EMBL/GenBank/DDBJ whole genome shotgun (WGS) entry which is preliminary data.</text>
</comment>
<reference evidence="2" key="1">
    <citation type="journal article" date="2017" name="bioRxiv">
        <title>Conservation of a gene cluster reveals novel cercosporin biosynthetic mechanisms and extends production to the genus Colletotrichum.</title>
        <authorList>
            <person name="de Jonge R."/>
            <person name="Ebert M.K."/>
            <person name="Huitt-Roehl C.R."/>
            <person name="Pal P."/>
            <person name="Suttle J.C."/>
            <person name="Spanner R.E."/>
            <person name="Neubauer J.D."/>
            <person name="Jurick W.M.II."/>
            <person name="Stott K.A."/>
            <person name="Secor G.A."/>
            <person name="Thomma B.P.H.J."/>
            <person name="Van de Peer Y."/>
            <person name="Townsend C.A."/>
            <person name="Bolton M.D."/>
        </authorList>
    </citation>
    <scope>NUCLEOTIDE SEQUENCE [LARGE SCALE GENOMIC DNA]</scope>
    <source>
        <strain evidence="2">CBS538.71</strain>
    </source>
</reference>
<accession>A0A2S6BVQ7</accession>
<dbReference type="AlphaFoldDB" id="A0A2S6BVQ7"/>
<keyword evidence="2" id="KW-1185">Reference proteome</keyword>
<organism evidence="1 2">
    <name type="scientific">Cercospora berteroae</name>
    <dbReference type="NCBI Taxonomy" id="357750"/>
    <lineage>
        <taxon>Eukaryota</taxon>
        <taxon>Fungi</taxon>
        <taxon>Dikarya</taxon>
        <taxon>Ascomycota</taxon>
        <taxon>Pezizomycotina</taxon>
        <taxon>Dothideomycetes</taxon>
        <taxon>Dothideomycetidae</taxon>
        <taxon>Mycosphaerellales</taxon>
        <taxon>Mycosphaerellaceae</taxon>
        <taxon>Cercospora</taxon>
    </lineage>
</organism>
<dbReference type="Proteomes" id="UP000237631">
    <property type="component" value="Unassembled WGS sequence"/>
</dbReference>
<name>A0A2S6BVQ7_9PEZI</name>
<evidence type="ECO:0000313" key="2">
    <source>
        <dbReference type="Proteomes" id="UP000237631"/>
    </source>
</evidence>
<proteinExistence type="predicted"/>
<evidence type="ECO:0000313" key="1">
    <source>
        <dbReference type="EMBL" id="PPJ51547.1"/>
    </source>
</evidence>
<dbReference type="EMBL" id="PNEN01001749">
    <property type="protein sequence ID" value="PPJ51547.1"/>
    <property type="molecule type" value="Genomic_DNA"/>
</dbReference>
<gene>
    <name evidence="1" type="ORF">CBER1_08646</name>
</gene>